<keyword evidence="4" id="KW-0547">Nucleotide-binding</keyword>
<dbReference type="SMART" id="SM01003">
    <property type="entry name" value="AlaDh_PNT_N"/>
    <property type="match status" value="1"/>
</dbReference>
<dbReference type="SUPFAM" id="SSF51735">
    <property type="entry name" value="NAD(P)-binding Rossmann-fold domains"/>
    <property type="match status" value="1"/>
</dbReference>
<dbReference type="Gene3D" id="3.40.50.720">
    <property type="entry name" value="NAD(P)-binding Rossmann-like Domain"/>
    <property type="match status" value="2"/>
</dbReference>
<sequence>MNLGFPTEKNIFEKRVALTPKSAKELIAIGISVFIEAGYGLTCHFSDEDYSMFGVVVLRDKNELYKLCQIIARIGIPSLEEISAMNEATIHISYLDPFNQTQVINKFLERNISAFSLEMIPRVSKAQKMDVLSSQTSLAGYTAVIMAADRSPLVFPMMITPAGTISASKVFVIGVGVAGLQAIATAKRLGAIVEAFDTRPVVEEQVKSLGAKFVKMDLGDTGQTAGGYAKQLTKEQVQKQRDLMAKHCINADIVITTAQLFGKKAPIIVTKEVVSKMKPGSVIVDLAASTGGNVEGVILNKETNIGGVLLIGHENYPANVHVHASQMLASNIASFIEDFWDKENCKLVIDQDNEIIKGSLISHNGEIVNSIIKEVRFKNG</sequence>
<evidence type="ECO:0000313" key="12">
    <source>
        <dbReference type="Proteomes" id="UP000196531"/>
    </source>
</evidence>
<evidence type="ECO:0000256" key="6">
    <source>
        <dbReference type="ARBA" id="ARBA00022967"/>
    </source>
</evidence>
<comment type="caution">
    <text evidence="11">The sequence shown here is derived from an EMBL/GenBank/DDBJ whole genome shotgun (WGS) entry which is preliminary data.</text>
</comment>
<dbReference type="GO" id="GO:0005886">
    <property type="term" value="C:plasma membrane"/>
    <property type="evidence" value="ECO:0007669"/>
    <property type="project" value="TreeGrafter"/>
</dbReference>
<comment type="function">
    <text evidence="1">The transhydrogenation between NADH and NADP is coupled to respiration and ATP hydrolysis and functions as a proton pump across the membrane.</text>
</comment>
<name>A0A1Y5F9L5_9BACT</name>
<keyword evidence="7" id="KW-0520">NAD</keyword>
<feature type="domain" description="Alanine dehydrogenase/pyridine nucleotide transhydrogenase NAD(H)-binding" evidence="9">
    <location>
        <begin position="148"/>
        <end position="312"/>
    </location>
</feature>
<proteinExistence type="inferred from homology"/>
<dbReference type="AlphaFoldDB" id="A0A1Y5F9L5"/>
<comment type="similarity">
    <text evidence="2">Belongs to the AlaDH/PNT family.</text>
</comment>
<keyword evidence="5" id="KW-0521">NADP</keyword>
<evidence type="ECO:0000256" key="2">
    <source>
        <dbReference type="ARBA" id="ARBA00005689"/>
    </source>
</evidence>
<evidence type="ECO:0000259" key="10">
    <source>
        <dbReference type="SMART" id="SM01003"/>
    </source>
</evidence>
<dbReference type="Proteomes" id="UP000196531">
    <property type="component" value="Unassembled WGS sequence"/>
</dbReference>
<reference evidence="12" key="1">
    <citation type="journal article" date="2017" name="Proc. Natl. Acad. Sci. U.S.A.">
        <title>Simulation of Deepwater Horizon oil plume reveals substrate specialization within a complex community of hydrocarbon-degraders.</title>
        <authorList>
            <person name="Hu P."/>
            <person name="Dubinsky E.A."/>
            <person name="Probst A.J."/>
            <person name="Wang J."/>
            <person name="Sieber C.M.K."/>
            <person name="Tom L.M."/>
            <person name="Gardinali P."/>
            <person name="Banfield J.F."/>
            <person name="Atlas R.M."/>
            <person name="Andersen G.L."/>
        </authorList>
    </citation>
    <scope>NUCLEOTIDE SEQUENCE [LARGE SCALE GENOMIC DNA]</scope>
</reference>
<dbReference type="EMBL" id="MAAO01000008">
    <property type="protein sequence ID" value="OUR95349.1"/>
    <property type="molecule type" value="Genomic_DNA"/>
</dbReference>
<protein>
    <recommendedName>
        <fullName evidence="3">proton-translocating NAD(P)(+) transhydrogenase</fullName>
        <ecNumber evidence="3">7.1.1.1</ecNumber>
    </recommendedName>
</protein>
<evidence type="ECO:0000259" key="9">
    <source>
        <dbReference type="SMART" id="SM01002"/>
    </source>
</evidence>
<dbReference type="GO" id="GO:0006740">
    <property type="term" value="P:NADPH regeneration"/>
    <property type="evidence" value="ECO:0007669"/>
    <property type="project" value="TreeGrafter"/>
</dbReference>
<dbReference type="InterPro" id="IPR007886">
    <property type="entry name" value="AlaDH/PNT_N"/>
</dbReference>
<dbReference type="PANTHER" id="PTHR10160">
    <property type="entry name" value="NAD(P) TRANSHYDROGENASE"/>
    <property type="match status" value="1"/>
</dbReference>
<dbReference type="GO" id="GO:0016491">
    <property type="term" value="F:oxidoreductase activity"/>
    <property type="evidence" value="ECO:0007669"/>
    <property type="project" value="InterPro"/>
</dbReference>
<dbReference type="CDD" id="cd05304">
    <property type="entry name" value="Rubrum_tdh"/>
    <property type="match status" value="1"/>
</dbReference>
<dbReference type="InterPro" id="IPR007698">
    <property type="entry name" value="AlaDH/PNT_NAD(H)-bd"/>
</dbReference>
<dbReference type="PROSITE" id="PS00837">
    <property type="entry name" value="ALADH_PNT_2"/>
    <property type="match status" value="1"/>
</dbReference>
<evidence type="ECO:0000256" key="5">
    <source>
        <dbReference type="ARBA" id="ARBA00022857"/>
    </source>
</evidence>
<comment type="catalytic activity">
    <reaction evidence="8">
        <text>NAD(+) + NADPH + H(+)(in) = NADH + NADP(+) + H(+)(out)</text>
        <dbReference type="Rhea" id="RHEA:47992"/>
        <dbReference type="ChEBI" id="CHEBI:15378"/>
        <dbReference type="ChEBI" id="CHEBI:57540"/>
        <dbReference type="ChEBI" id="CHEBI:57783"/>
        <dbReference type="ChEBI" id="CHEBI:57945"/>
        <dbReference type="ChEBI" id="CHEBI:58349"/>
        <dbReference type="EC" id="7.1.1.1"/>
    </reaction>
</comment>
<evidence type="ECO:0000256" key="8">
    <source>
        <dbReference type="ARBA" id="ARBA00048202"/>
    </source>
</evidence>
<dbReference type="PANTHER" id="PTHR10160:SF19">
    <property type="entry name" value="PROTON-TRANSLOCATING NAD(P)(+) TRANSHYDROGENASE"/>
    <property type="match status" value="1"/>
</dbReference>
<dbReference type="GO" id="GO:0050661">
    <property type="term" value="F:NADP binding"/>
    <property type="evidence" value="ECO:0007669"/>
    <property type="project" value="TreeGrafter"/>
</dbReference>
<dbReference type="Pfam" id="PF01262">
    <property type="entry name" value="AlaDh_PNT_C"/>
    <property type="match status" value="1"/>
</dbReference>
<feature type="domain" description="Alanine dehydrogenase/pyridine nucleotide transhydrogenase N-terminal" evidence="10">
    <location>
        <begin position="4"/>
        <end position="139"/>
    </location>
</feature>
<dbReference type="EC" id="7.1.1.1" evidence="3"/>
<dbReference type="Pfam" id="PF05222">
    <property type="entry name" value="AlaDh_PNT_N"/>
    <property type="match status" value="1"/>
</dbReference>
<evidence type="ECO:0000313" key="11">
    <source>
        <dbReference type="EMBL" id="OUR95349.1"/>
    </source>
</evidence>
<dbReference type="InterPro" id="IPR008143">
    <property type="entry name" value="Ala_DH/PNT_CS2"/>
</dbReference>
<dbReference type="GO" id="GO:0008750">
    <property type="term" value="F:proton-translocating NAD(P)+ transhydrogenase activity"/>
    <property type="evidence" value="ECO:0007669"/>
    <property type="project" value="UniProtKB-EC"/>
</dbReference>
<gene>
    <name evidence="11" type="ORF">A9Q84_16055</name>
</gene>
<evidence type="ECO:0000256" key="3">
    <source>
        <dbReference type="ARBA" id="ARBA00012943"/>
    </source>
</evidence>
<keyword evidence="6" id="KW-1278">Translocase</keyword>
<dbReference type="SMART" id="SM01002">
    <property type="entry name" value="AlaDh_PNT_C"/>
    <property type="match status" value="1"/>
</dbReference>
<dbReference type="SUPFAM" id="SSF52283">
    <property type="entry name" value="Formate/glycerate dehydrogenase catalytic domain-like"/>
    <property type="match status" value="1"/>
</dbReference>
<evidence type="ECO:0000256" key="7">
    <source>
        <dbReference type="ARBA" id="ARBA00023027"/>
    </source>
</evidence>
<evidence type="ECO:0000256" key="4">
    <source>
        <dbReference type="ARBA" id="ARBA00022741"/>
    </source>
</evidence>
<organism evidence="11 12">
    <name type="scientific">Halobacteriovorax marinus</name>
    <dbReference type="NCBI Taxonomy" id="97084"/>
    <lineage>
        <taxon>Bacteria</taxon>
        <taxon>Pseudomonadati</taxon>
        <taxon>Bdellovibrionota</taxon>
        <taxon>Bacteriovoracia</taxon>
        <taxon>Bacteriovoracales</taxon>
        <taxon>Halobacteriovoraceae</taxon>
        <taxon>Halobacteriovorax</taxon>
    </lineage>
</organism>
<accession>A0A1Y5F9L5</accession>
<dbReference type="InterPro" id="IPR036291">
    <property type="entry name" value="NAD(P)-bd_dom_sf"/>
</dbReference>
<evidence type="ECO:0000256" key="1">
    <source>
        <dbReference type="ARBA" id="ARBA00003943"/>
    </source>
</evidence>